<accession>A0ACD3BHC3</accession>
<name>A0ACD3BHC3_9AGAR</name>
<evidence type="ECO:0000313" key="2">
    <source>
        <dbReference type="Proteomes" id="UP000308600"/>
    </source>
</evidence>
<evidence type="ECO:0000313" key="1">
    <source>
        <dbReference type="EMBL" id="TFK77022.1"/>
    </source>
</evidence>
<gene>
    <name evidence="1" type="ORF">BDN72DRAFT_909247</name>
</gene>
<dbReference type="EMBL" id="ML208259">
    <property type="protein sequence ID" value="TFK77022.1"/>
    <property type="molecule type" value="Genomic_DNA"/>
</dbReference>
<sequence>MKPRDYCCCAIPLVNAGIYATLIEQFTLGLIIGLVSVATPSIVGAATPSMAPWILGIIAFVGAGIQVLGFLGVAREKTILFRRYATLHLLVTIAGFSVAAVWVVISASRHSTAKADCLNRFFPEETPGEGEGETMCEIFPWVDVGIMGALWVLLGIMQTYLYFVISAYGSSQRRDHAQYNQLNDPVNADAIPMNNRDAWDSRPSTDLAHKKTSNYTHVRQDSELSVSDIMSIPVQKPKESLQEGYGYNEAHPVQDDYYSKEPSYGQSPPRRYA</sequence>
<protein>
    <submittedName>
        <fullName evidence="1">Uncharacterized protein</fullName>
    </submittedName>
</protein>
<reference evidence="1 2" key="1">
    <citation type="journal article" date="2019" name="Nat. Ecol. Evol.">
        <title>Megaphylogeny resolves global patterns of mushroom evolution.</title>
        <authorList>
            <person name="Varga T."/>
            <person name="Krizsan K."/>
            <person name="Foldi C."/>
            <person name="Dima B."/>
            <person name="Sanchez-Garcia M."/>
            <person name="Sanchez-Ramirez S."/>
            <person name="Szollosi G.J."/>
            <person name="Szarkandi J.G."/>
            <person name="Papp V."/>
            <person name="Albert L."/>
            <person name="Andreopoulos W."/>
            <person name="Angelini C."/>
            <person name="Antonin V."/>
            <person name="Barry K.W."/>
            <person name="Bougher N.L."/>
            <person name="Buchanan P."/>
            <person name="Buyck B."/>
            <person name="Bense V."/>
            <person name="Catcheside P."/>
            <person name="Chovatia M."/>
            <person name="Cooper J."/>
            <person name="Damon W."/>
            <person name="Desjardin D."/>
            <person name="Finy P."/>
            <person name="Geml J."/>
            <person name="Haridas S."/>
            <person name="Hughes K."/>
            <person name="Justo A."/>
            <person name="Karasinski D."/>
            <person name="Kautmanova I."/>
            <person name="Kiss B."/>
            <person name="Kocsube S."/>
            <person name="Kotiranta H."/>
            <person name="LaButti K.M."/>
            <person name="Lechner B.E."/>
            <person name="Liimatainen K."/>
            <person name="Lipzen A."/>
            <person name="Lukacs Z."/>
            <person name="Mihaltcheva S."/>
            <person name="Morgado L.N."/>
            <person name="Niskanen T."/>
            <person name="Noordeloos M.E."/>
            <person name="Ohm R.A."/>
            <person name="Ortiz-Santana B."/>
            <person name="Ovrebo C."/>
            <person name="Racz N."/>
            <person name="Riley R."/>
            <person name="Savchenko A."/>
            <person name="Shiryaev A."/>
            <person name="Soop K."/>
            <person name="Spirin V."/>
            <person name="Szebenyi C."/>
            <person name="Tomsovsky M."/>
            <person name="Tulloss R.E."/>
            <person name="Uehling J."/>
            <person name="Grigoriev I.V."/>
            <person name="Vagvolgyi C."/>
            <person name="Papp T."/>
            <person name="Martin F.M."/>
            <person name="Miettinen O."/>
            <person name="Hibbett D.S."/>
            <person name="Nagy L.G."/>
        </authorList>
    </citation>
    <scope>NUCLEOTIDE SEQUENCE [LARGE SCALE GENOMIC DNA]</scope>
    <source>
        <strain evidence="1 2">NL-1719</strain>
    </source>
</reference>
<dbReference type="Proteomes" id="UP000308600">
    <property type="component" value="Unassembled WGS sequence"/>
</dbReference>
<keyword evidence="2" id="KW-1185">Reference proteome</keyword>
<organism evidence="1 2">
    <name type="scientific">Pluteus cervinus</name>
    <dbReference type="NCBI Taxonomy" id="181527"/>
    <lineage>
        <taxon>Eukaryota</taxon>
        <taxon>Fungi</taxon>
        <taxon>Dikarya</taxon>
        <taxon>Basidiomycota</taxon>
        <taxon>Agaricomycotina</taxon>
        <taxon>Agaricomycetes</taxon>
        <taxon>Agaricomycetidae</taxon>
        <taxon>Agaricales</taxon>
        <taxon>Pluteineae</taxon>
        <taxon>Pluteaceae</taxon>
        <taxon>Pluteus</taxon>
    </lineage>
</organism>
<proteinExistence type="predicted"/>